<dbReference type="PANTHER" id="PTHR37614:SF2">
    <property type="entry name" value="OS02G0121400 PROTEIN"/>
    <property type="match status" value="1"/>
</dbReference>
<dbReference type="Proteomes" id="UP000245207">
    <property type="component" value="Unassembled WGS sequence"/>
</dbReference>
<gene>
    <name evidence="2" type="ORF">CTI12_AA298890</name>
</gene>
<accession>A0A2U1N0N9</accession>
<feature type="coiled-coil region" evidence="1">
    <location>
        <begin position="106"/>
        <end position="150"/>
    </location>
</feature>
<keyword evidence="1" id="KW-0175">Coiled coil</keyword>
<dbReference type="AlphaFoldDB" id="A0A2U1N0N9"/>
<protein>
    <submittedName>
        <fullName evidence="2">Uncharacterized protein</fullName>
    </submittedName>
</protein>
<evidence type="ECO:0000313" key="3">
    <source>
        <dbReference type="Proteomes" id="UP000245207"/>
    </source>
</evidence>
<sequence length="292" mass="33737">MKRNPLPPLSSEVEVEAIETLLSLPNLIKKYELLSHQYSFTWGIKKKRSVLVNRKVTSSSVVLDADKSPSTPLCFVNSDGGSDGFDKANKPLPSLSFKKILKKKLVDDLKVKLSGMQEENDKLKRDIASMEQKKQELQAQNLELKAKRQKISYTRNMEDMQLWNNPMKMNLDQHVQQRYHHHQQQISMFAPQQQQQQYMVDPNTGKVMTMSCSSNIDSGGSRFGLFNQIEPRVQRETYDFMSKSQPLDHGKYMVIDNDLRARNCAAARKRRISRMKENKNSLLNMRLSRGSR</sequence>
<evidence type="ECO:0000256" key="1">
    <source>
        <dbReference type="SAM" id="Coils"/>
    </source>
</evidence>
<organism evidence="2 3">
    <name type="scientific">Artemisia annua</name>
    <name type="common">Sweet wormwood</name>
    <dbReference type="NCBI Taxonomy" id="35608"/>
    <lineage>
        <taxon>Eukaryota</taxon>
        <taxon>Viridiplantae</taxon>
        <taxon>Streptophyta</taxon>
        <taxon>Embryophyta</taxon>
        <taxon>Tracheophyta</taxon>
        <taxon>Spermatophyta</taxon>
        <taxon>Magnoliopsida</taxon>
        <taxon>eudicotyledons</taxon>
        <taxon>Gunneridae</taxon>
        <taxon>Pentapetalae</taxon>
        <taxon>asterids</taxon>
        <taxon>campanulids</taxon>
        <taxon>Asterales</taxon>
        <taxon>Asteraceae</taxon>
        <taxon>Asteroideae</taxon>
        <taxon>Anthemideae</taxon>
        <taxon>Artemisiinae</taxon>
        <taxon>Artemisia</taxon>
    </lineage>
</organism>
<keyword evidence="3" id="KW-1185">Reference proteome</keyword>
<dbReference type="EMBL" id="PKPP01003906">
    <property type="protein sequence ID" value="PWA67058.1"/>
    <property type="molecule type" value="Genomic_DNA"/>
</dbReference>
<proteinExistence type="predicted"/>
<dbReference type="OrthoDB" id="1721092at2759"/>
<reference evidence="2 3" key="1">
    <citation type="journal article" date="2018" name="Mol. Plant">
        <title>The genome of Artemisia annua provides insight into the evolution of Asteraceae family and artemisinin biosynthesis.</title>
        <authorList>
            <person name="Shen Q."/>
            <person name="Zhang L."/>
            <person name="Liao Z."/>
            <person name="Wang S."/>
            <person name="Yan T."/>
            <person name="Shi P."/>
            <person name="Liu M."/>
            <person name="Fu X."/>
            <person name="Pan Q."/>
            <person name="Wang Y."/>
            <person name="Lv Z."/>
            <person name="Lu X."/>
            <person name="Zhang F."/>
            <person name="Jiang W."/>
            <person name="Ma Y."/>
            <person name="Chen M."/>
            <person name="Hao X."/>
            <person name="Li L."/>
            <person name="Tang Y."/>
            <person name="Lv G."/>
            <person name="Zhou Y."/>
            <person name="Sun X."/>
            <person name="Brodelius P.E."/>
            <person name="Rose J.K.C."/>
            <person name="Tang K."/>
        </authorList>
    </citation>
    <scope>NUCLEOTIDE SEQUENCE [LARGE SCALE GENOMIC DNA]</scope>
    <source>
        <strain evidence="3">cv. Huhao1</strain>
        <tissue evidence="2">Leaf</tissue>
    </source>
</reference>
<name>A0A2U1N0N9_ARTAN</name>
<comment type="caution">
    <text evidence="2">The sequence shown here is derived from an EMBL/GenBank/DDBJ whole genome shotgun (WGS) entry which is preliminary data.</text>
</comment>
<dbReference type="PANTHER" id="PTHR37614">
    <property type="entry name" value="OS02G0121400 PROTEIN"/>
    <property type="match status" value="1"/>
</dbReference>
<evidence type="ECO:0000313" key="2">
    <source>
        <dbReference type="EMBL" id="PWA67058.1"/>
    </source>
</evidence>